<comment type="similarity">
    <text evidence="2">Belongs to the TACC family.</text>
</comment>
<feature type="compositionally biased region" description="Basic and acidic residues" evidence="8">
    <location>
        <begin position="1116"/>
        <end position="1127"/>
    </location>
</feature>
<feature type="domain" description="Transforming acidic coiled-coil-containing protein C-terminal" evidence="9">
    <location>
        <begin position="1519"/>
        <end position="1696"/>
    </location>
</feature>
<feature type="compositionally biased region" description="Low complexity" evidence="8">
    <location>
        <begin position="808"/>
        <end position="823"/>
    </location>
</feature>
<feature type="compositionally biased region" description="Basic and acidic residues" evidence="8">
    <location>
        <begin position="1237"/>
        <end position="1249"/>
    </location>
</feature>
<keyword evidence="6" id="KW-0206">Cytoskeleton</keyword>
<evidence type="ECO:0000256" key="5">
    <source>
        <dbReference type="ARBA" id="ARBA00023054"/>
    </source>
</evidence>
<reference evidence="10 11" key="2">
    <citation type="submission" date="2019-01" db="EMBL/GenBank/DDBJ databases">
        <title>The decoding of complex shrimp genome reveals the adaptation for benthos swimmer, frequently molting mechanism and breeding impact on genome.</title>
        <authorList>
            <person name="Sun Y."/>
            <person name="Gao Y."/>
            <person name="Yu Y."/>
        </authorList>
    </citation>
    <scope>NUCLEOTIDE SEQUENCE [LARGE SCALE GENOMIC DNA]</scope>
    <source>
        <tissue evidence="10">Muscle</tissue>
    </source>
</reference>
<feature type="compositionally biased region" description="Polar residues" evidence="8">
    <location>
        <begin position="1217"/>
        <end position="1226"/>
    </location>
</feature>
<dbReference type="Pfam" id="PF05010">
    <property type="entry name" value="TACC_C"/>
    <property type="match status" value="1"/>
</dbReference>
<reference evidence="10 11" key="1">
    <citation type="submission" date="2018-04" db="EMBL/GenBank/DDBJ databases">
        <authorList>
            <person name="Zhang X."/>
            <person name="Yuan J."/>
            <person name="Li F."/>
            <person name="Xiang J."/>
        </authorList>
    </citation>
    <scope>NUCLEOTIDE SEQUENCE [LARGE SCALE GENOMIC DNA]</scope>
    <source>
        <tissue evidence="10">Muscle</tissue>
    </source>
</reference>
<feature type="compositionally biased region" description="Basic and acidic residues" evidence="8">
    <location>
        <begin position="398"/>
        <end position="407"/>
    </location>
</feature>
<feature type="region of interest" description="Disordered" evidence="8">
    <location>
        <begin position="1402"/>
        <end position="1422"/>
    </location>
</feature>
<feature type="region of interest" description="Disordered" evidence="8">
    <location>
        <begin position="542"/>
        <end position="637"/>
    </location>
</feature>
<keyword evidence="11" id="KW-1185">Reference proteome</keyword>
<feature type="compositionally biased region" description="Basic and acidic residues" evidence="8">
    <location>
        <begin position="1152"/>
        <end position="1174"/>
    </location>
</feature>
<evidence type="ECO:0000259" key="9">
    <source>
        <dbReference type="Pfam" id="PF05010"/>
    </source>
</evidence>
<feature type="region of interest" description="Disordered" evidence="8">
    <location>
        <begin position="752"/>
        <end position="1174"/>
    </location>
</feature>
<dbReference type="Proteomes" id="UP000283509">
    <property type="component" value="Unassembled WGS sequence"/>
</dbReference>
<feature type="compositionally biased region" description="Polar residues" evidence="8">
    <location>
        <begin position="1251"/>
        <end position="1262"/>
    </location>
</feature>
<comment type="caution">
    <text evidence="10">The sequence shown here is derived from an EMBL/GenBank/DDBJ whole genome shotgun (WGS) entry which is preliminary data.</text>
</comment>
<feature type="compositionally biased region" description="Basic and acidic residues" evidence="8">
    <location>
        <begin position="485"/>
        <end position="494"/>
    </location>
</feature>
<evidence type="ECO:0000256" key="3">
    <source>
        <dbReference type="ARBA" id="ARBA00022490"/>
    </source>
</evidence>
<dbReference type="GO" id="GO:0005737">
    <property type="term" value="C:cytoplasm"/>
    <property type="evidence" value="ECO:0007669"/>
    <property type="project" value="TreeGrafter"/>
</dbReference>
<feature type="compositionally biased region" description="Basic and acidic residues" evidence="8">
    <location>
        <begin position="628"/>
        <end position="637"/>
    </location>
</feature>
<feature type="region of interest" description="Disordered" evidence="8">
    <location>
        <begin position="258"/>
        <end position="287"/>
    </location>
</feature>
<protein>
    <recommendedName>
        <fullName evidence="9">Transforming acidic coiled-coil-containing protein C-terminal domain-containing protein</fullName>
    </recommendedName>
</protein>
<dbReference type="InterPro" id="IPR007707">
    <property type="entry name" value="TACC_C"/>
</dbReference>
<gene>
    <name evidence="10" type="ORF">C7M84_022819</name>
</gene>
<evidence type="ECO:0000256" key="2">
    <source>
        <dbReference type="ARBA" id="ARBA00009423"/>
    </source>
</evidence>
<accession>A0A3R7Q249</accession>
<feature type="region of interest" description="Disordered" evidence="8">
    <location>
        <begin position="367"/>
        <end position="407"/>
    </location>
</feature>
<feature type="compositionally biased region" description="Low complexity" evidence="8">
    <location>
        <begin position="1028"/>
        <end position="1042"/>
    </location>
</feature>
<evidence type="ECO:0000256" key="6">
    <source>
        <dbReference type="ARBA" id="ARBA00023212"/>
    </source>
</evidence>
<organism evidence="10 11">
    <name type="scientific">Penaeus vannamei</name>
    <name type="common">Whiteleg shrimp</name>
    <name type="synonym">Litopenaeus vannamei</name>
    <dbReference type="NCBI Taxonomy" id="6689"/>
    <lineage>
        <taxon>Eukaryota</taxon>
        <taxon>Metazoa</taxon>
        <taxon>Ecdysozoa</taxon>
        <taxon>Arthropoda</taxon>
        <taxon>Crustacea</taxon>
        <taxon>Multicrustacea</taxon>
        <taxon>Malacostraca</taxon>
        <taxon>Eumalacostraca</taxon>
        <taxon>Eucarida</taxon>
        <taxon>Decapoda</taxon>
        <taxon>Dendrobranchiata</taxon>
        <taxon>Penaeoidea</taxon>
        <taxon>Penaeidae</taxon>
        <taxon>Penaeus</taxon>
    </lineage>
</organism>
<feature type="region of interest" description="Disordered" evidence="8">
    <location>
        <begin position="663"/>
        <end position="693"/>
    </location>
</feature>
<feature type="region of interest" description="Disordered" evidence="8">
    <location>
        <begin position="1215"/>
        <end position="1262"/>
    </location>
</feature>
<feature type="compositionally biased region" description="Basic and acidic residues" evidence="8">
    <location>
        <begin position="952"/>
        <end position="985"/>
    </location>
</feature>
<dbReference type="InterPro" id="IPR039915">
    <property type="entry name" value="TACC"/>
</dbReference>
<dbReference type="OrthoDB" id="10255048at2759"/>
<feature type="region of interest" description="Disordered" evidence="8">
    <location>
        <begin position="429"/>
        <end position="512"/>
    </location>
</feature>
<evidence type="ECO:0000256" key="4">
    <source>
        <dbReference type="ARBA" id="ARBA00022553"/>
    </source>
</evidence>
<keyword evidence="5 7" id="KW-0175">Coiled coil</keyword>
<feature type="compositionally biased region" description="Polar residues" evidence="8">
    <location>
        <begin position="462"/>
        <end position="471"/>
    </location>
</feature>
<name>A0A3R7Q249_PENVA</name>
<feature type="compositionally biased region" description="Basic and acidic residues" evidence="8">
    <location>
        <begin position="663"/>
        <end position="677"/>
    </location>
</feature>
<feature type="compositionally biased region" description="Basic and acidic residues" evidence="8">
    <location>
        <begin position="266"/>
        <end position="282"/>
    </location>
</feature>
<evidence type="ECO:0000256" key="8">
    <source>
        <dbReference type="SAM" id="MobiDB-lite"/>
    </source>
</evidence>
<dbReference type="GO" id="GO:0007097">
    <property type="term" value="P:nuclear migration"/>
    <property type="evidence" value="ECO:0007669"/>
    <property type="project" value="TreeGrafter"/>
</dbReference>
<proteinExistence type="inferred from homology"/>
<feature type="region of interest" description="Disordered" evidence="8">
    <location>
        <begin position="300"/>
        <end position="350"/>
    </location>
</feature>
<comment type="subcellular location">
    <subcellularLocation>
        <location evidence="1">Cytoplasm</location>
        <location evidence="1">Cytoskeleton</location>
    </subcellularLocation>
</comment>
<feature type="compositionally biased region" description="Basic and acidic residues" evidence="8">
    <location>
        <begin position="1052"/>
        <end position="1088"/>
    </location>
</feature>
<dbReference type="PANTHER" id="PTHR13924:SF10">
    <property type="entry name" value="TRANSFORMING ACIDIC COILED-COIL PROTEIN, ISOFORM K"/>
    <property type="match status" value="1"/>
</dbReference>
<evidence type="ECO:0000313" key="10">
    <source>
        <dbReference type="EMBL" id="ROT84030.1"/>
    </source>
</evidence>
<feature type="compositionally biased region" description="Polar residues" evidence="8">
    <location>
        <begin position="604"/>
        <end position="615"/>
    </location>
</feature>
<keyword evidence="4" id="KW-0597">Phosphoprotein</keyword>
<evidence type="ECO:0000313" key="11">
    <source>
        <dbReference type="Proteomes" id="UP000283509"/>
    </source>
</evidence>
<evidence type="ECO:0000256" key="7">
    <source>
        <dbReference type="SAM" id="Coils"/>
    </source>
</evidence>
<dbReference type="GO" id="GO:0005856">
    <property type="term" value="C:cytoskeleton"/>
    <property type="evidence" value="ECO:0007669"/>
    <property type="project" value="UniProtKB-SubCell"/>
</dbReference>
<dbReference type="EMBL" id="QCYY01000609">
    <property type="protein sequence ID" value="ROT84030.1"/>
    <property type="molecule type" value="Genomic_DNA"/>
</dbReference>
<evidence type="ECO:0000256" key="1">
    <source>
        <dbReference type="ARBA" id="ARBA00004245"/>
    </source>
</evidence>
<dbReference type="STRING" id="6689.A0A3R7Q249"/>
<feature type="compositionally biased region" description="Polar residues" evidence="8">
    <location>
        <begin position="1132"/>
        <end position="1149"/>
    </location>
</feature>
<feature type="region of interest" description="Disordered" evidence="8">
    <location>
        <begin position="705"/>
        <end position="739"/>
    </location>
</feature>
<feature type="compositionally biased region" description="Basic and acidic residues" evidence="8">
    <location>
        <begin position="306"/>
        <end position="327"/>
    </location>
</feature>
<sequence length="1713" mass="189665">MDENVIPTENLPSQNAHVKAGPQATDNTKRSPFKELGNNVLGTRASGPTPKSIATPSKYKVISELDEERTWRERTEVVTAIDHSAYKDYAKEMITAVIDQIPSATHRSTVVDNKLLHPTVAEFRGSPVAALVGDSDSEYESAGELDDTAIAQIIPSPVVPKANSTLLEVSNSANNTLNRSDVGTLLNSFENMKLNETKDIPEEDNFHDASDTVENTSLNLSPENKDAEKISTSLQPNMHNDTFDQLTASFEKVAVSDTSDMNTPVKGKEKPLAHVDPNKPGEIEDSPSCVVEPKVAIILSETSSPKPEKVPNDDSQLHLKESGKEGQTETSPEEVAGNLGTGFVKADEEDDVIVPKKGYNLEFLDNMDDPSFDPFSTKAAVTNSPDKEKSEVVANSVTKERQSDCLDKSGGIIDISEKTALLEVQEANEVNYKETGQTEATEAVVVPEDRQANSKNVFAEKVQQSSPPTEQDPQDEKAVSPQKRYNLDFDKLEDPNFDPFATKSAVSNSPEKVTKEIVAEAQADELVEIVKPVSVTQAQVLSENDYDKQEGSHAQVDEEPVEDGSLKTEMVTESTSEEQEEEIIPPKKGYNMDFLENVEDPNFNPFTTKTSVSNSPERKEVPISQVESESKQKEEDSIKILETQEVKISEDVALITDGTVVESAKEEMTTEQRKADVAMDVSEEEEPIPPKKEYNLDFLDNLDDPNLNPFATKTTVTNSPDKKDVPSANSKMVEEASEAKEVVVDDVIEKEKTKQNKTSENIVVEDIPTSCAKDGDIASSEMVMSEKQKEPSETQEEDEPVPPKKGYNLDFLDNLDDPNFNPFTLKTTVTNSPDKKNGQVAESKTPEVPKPKEKVEKKKPVVAVKETEKVTQKASSVKEKETVEMKTVMPTESETEEKLEAQEEDEIIPPKKGYDLDFLDNLDDPNFNPFSTKTTVNNSPEKKNGPVGENKVSAEDALKPKKVAEKKPVAGVKEEDKATQVKKTSENASCAKGKDAPRSKTVVAKEVQNKGTSEVQDDEVIPPKKGYNLDLDNLDDPNFNPFATKMSVSNSPDRKKEPVVESKKAEENKVSEEVPKPEEEKKQVKEAGKPVGMKKKKPVAKAPEGKQDDFATEPKGGYKLDLDHFDDPNFNPFATKSAVSNSPDKTNMSVGEKMEESLGASEEKKTQAKDAKSVNEIIKKMPKADNAEEMEEDIVPKKGYQLDFLDNLGDPDFNPFATKTTVSNSPNKRKATQENMQVKEKLPDSKDENIVETQTTGSQITKSEFASSLGSIDFDQISKEAIQLASEVTPKPQTPEKISESVQPRDVFSPLPAKHSSTKQDTFGGFGVDEFTSATEFFNNPEDLDVLGSHGTEGDKINLVRNSLYVKFDPLVSGRQSLAPYLAQQLLSTKEEEDARRCSGLISFSPSPIKPQRSKDGNGTPVRAQTITRADETLILESTTLDSTVVGETTNISIMSGGTAFNNTVISNAPSECANETVLQLHAAPTEKMVPERVMNERLKNLELSMQDTLLRKIRAFEEEQKKSKQQIEEQNIALSSMEEENGTLKATIVKMQEVLSRIMKQEESKEKERKNQLVLLENQYETKISALQKESQQYLDELKNAEAPFFDLVKKFERLREVTECLRRNEESLKSENEGLKAKLAQKEESFKTVLQTLEENYAKAQEEFSREKEKHEKELGKASVTLKRAEVKILSLNADNERLAALLDDITNKFG</sequence>
<keyword evidence="3" id="KW-0963">Cytoplasm</keyword>
<feature type="coiled-coil region" evidence="7">
    <location>
        <begin position="1514"/>
        <end position="1711"/>
    </location>
</feature>
<dbReference type="GO" id="GO:0007052">
    <property type="term" value="P:mitotic spindle organization"/>
    <property type="evidence" value="ECO:0007669"/>
    <property type="project" value="InterPro"/>
</dbReference>
<feature type="region of interest" description="Disordered" evidence="8">
    <location>
        <begin position="1"/>
        <end position="54"/>
    </location>
</feature>
<feature type="compositionally biased region" description="Basic and acidic residues" evidence="8">
    <location>
        <begin position="844"/>
        <end position="884"/>
    </location>
</feature>
<dbReference type="PANTHER" id="PTHR13924">
    <property type="entry name" value="TRANSFORMING ACIDIC COILED-COIL CONTAINING PROTEIN 1/2"/>
    <property type="match status" value="1"/>
</dbReference>